<protein>
    <submittedName>
        <fullName evidence="1">HDC02097</fullName>
    </submittedName>
</protein>
<sequence length="108" mass="11708">MCISATPWPFGDGVPIEVAGIIFRPLSLSEAISLAPSDFGNLLMCSAFCTFLIFCSVDFDMLHETFGSACIHPPPPNSTVPPRGSASARSPIKMWKTITTCQCLWRTP</sequence>
<gene>
    <name evidence="1" type="ORF">HDC02097</name>
</gene>
<evidence type="ECO:0000313" key="1">
    <source>
        <dbReference type="EMBL" id="DAA03581.1"/>
    </source>
</evidence>
<proteinExistence type="predicted"/>
<dbReference type="AlphaFoldDB" id="Q6IHN4"/>
<name>Q6IHN4_DROME</name>
<organism evidence="1">
    <name type="scientific">Drosophila melanogaster</name>
    <name type="common">Fruit fly</name>
    <dbReference type="NCBI Taxonomy" id="7227"/>
    <lineage>
        <taxon>Eukaryota</taxon>
        <taxon>Metazoa</taxon>
        <taxon>Ecdysozoa</taxon>
        <taxon>Arthropoda</taxon>
        <taxon>Hexapoda</taxon>
        <taxon>Insecta</taxon>
        <taxon>Pterygota</taxon>
        <taxon>Neoptera</taxon>
        <taxon>Endopterygota</taxon>
        <taxon>Diptera</taxon>
        <taxon>Brachycera</taxon>
        <taxon>Muscomorpha</taxon>
        <taxon>Ephydroidea</taxon>
        <taxon>Drosophilidae</taxon>
        <taxon>Drosophila</taxon>
        <taxon>Sophophora</taxon>
    </lineage>
</organism>
<dbReference type="EMBL" id="BK003382">
    <property type="protein sequence ID" value="DAA03581.1"/>
    <property type="molecule type" value="Genomic_DNA"/>
</dbReference>
<accession>Q6IHN4</accession>
<reference evidence="1" key="1">
    <citation type="journal article" date="2003" name="Genome Biol.">
        <title>An integrated gene annotation and transcriptional profiling approach towards the full gene content of the Drosophila genome.</title>
        <authorList>
            <person name="Hild M."/>
            <person name="Beckmann B."/>
            <person name="Haas S.A."/>
            <person name="Koch B."/>
            <person name="Solovyev V."/>
            <person name="Busold C."/>
            <person name="Fellenberg K."/>
            <person name="Boutros M."/>
            <person name="Vingron M."/>
            <person name="Sauer F."/>
            <person name="Hoheisel J.D."/>
            <person name="Paro R."/>
        </authorList>
    </citation>
    <scope>NUCLEOTIDE SEQUENCE</scope>
</reference>